<dbReference type="EMBL" id="BAAAQR010000001">
    <property type="protein sequence ID" value="GAA2135689.1"/>
    <property type="molecule type" value="Genomic_DNA"/>
</dbReference>
<dbReference type="Proteomes" id="UP001501771">
    <property type="component" value="Unassembled WGS sequence"/>
</dbReference>
<accession>A0ABP5KPW1</accession>
<keyword evidence="2" id="KW-1185">Reference proteome</keyword>
<proteinExistence type="predicted"/>
<gene>
    <name evidence="1" type="ORF">GCM10009844_01230</name>
</gene>
<evidence type="ECO:0000313" key="1">
    <source>
        <dbReference type="EMBL" id="GAA2135689.1"/>
    </source>
</evidence>
<reference evidence="2" key="1">
    <citation type="journal article" date="2019" name="Int. J. Syst. Evol. Microbiol.">
        <title>The Global Catalogue of Microorganisms (GCM) 10K type strain sequencing project: providing services to taxonomists for standard genome sequencing and annotation.</title>
        <authorList>
            <consortium name="The Broad Institute Genomics Platform"/>
            <consortium name="The Broad Institute Genome Sequencing Center for Infectious Disease"/>
            <person name="Wu L."/>
            <person name="Ma J."/>
        </authorList>
    </citation>
    <scope>NUCLEOTIDE SEQUENCE [LARGE SCALE GENOMIC DNA]</scope>
    <source>
        <strain evidence="2">JCM 16022</strain>
    </source>
</reference>
<evidence type="ECO:0000313" key="2">
    <source>
        <dbReference type="Proteomes" id="UP001501771"/>
    </source>
</evidence>
<comment type="caution">
    <text evidence="1">The sequence shown here is derived from an EMBL/GenBank/DDBJ whole genome shotgun (WGS) entry which is preliminary data.</text>
</comment>
<sequence length="187" mass="20052">MELRQPDPTTCGSCCAVRTRMLLDQGYDAWVRADPSGARFRSEALAAHRRTNRAVAAGGALLPWPAALGTQPWALARELAGVSGTRHEVRWVLPWRRDTAYDLVRGVVGAGQPVPVYVGSALLPRHVVLALRADAYADALTVYDPAAGSDVRAARADWLGGRLGLSGWQLPWAVVVPVSPAARRTPA</sequence>
<dbReference type="RefSeq" id="WP_344145996.1">
    <property type="nucleotide sequence ID" value="NZ_BAAAQR010000001.1"/>
</dbReference>
<evidence type="ECO:0008006" key="3">
    <source>
        <dbReference type="Google" id="ProtNLM"/>
    </source>
</evidence>
<protein>
    <recommendedName>
        <fullName evidence="3">Peptidase C39-like domain-containing protein</fullName>
    </recommendedName>
</protein>
<name>A0ABP5KPW1_9ACTN</name>
<organism evidence="1 2">
    <name type="scientific">Nocardioides koreensis</name>
    <dbReference type="NCBI Taxonomy" id="433651"/>
    <lineage>
        <taxon>Bacteria</taxon>
        <taxon>Bacillati</taxon>
        <taxon>Actinomycetota</taxon>
        <taxon>Actinomycetes</taxon>
        <taxon>Propionibacteriales</taxon>
        <taxon>Nocardioidaceae</taxon>
        <taxon>Nocardioides</taxon>
    </lineage>
</organism>